<keyword evidence="3" id="KW-0812">Transmembrane</keyword>
<dbReference type="AlphaFoldDB" id="A0A9D1MS44"/>
<evidence type="ECO:0000256" key="3">
    <source>
        <dbReference type="SAM" id="Phobius"/>
    </source>
</evidence>
<proteinExistence type="predicted"/>
<feature type="region of interest" description="Disordered" evidence="2">
    <location>
        <begin position="324"/>
        <end position="343"/>
    </location>
</feature>
<evidence type="ECO:0000313" key="4">
    <source>
        <dbReference type="EMBL" id="HIU65129.1"/>
    </source>
</evidence>
<feature type="compositionally biased region" description="Low complexity" evidence="2">
    <location>
        <begin position="423"/>
        <end position="448"/>
    </location>
</feature>
<feature type="compositionally biased region" description="Low complexity" evidence="2">
    <location>
        <begin position="327"/>
        <end position="341"/>
    </location>
</feature>
<feature type="compositionally biased region" description="Polar residues" evidence="2">
    <location>
        <begin position="365"/>
        <end position="386"/>
    </location>
</feature>
<dbReference type="Proteomes" id="UP000824142">
    <property type="component" value="Unassembled WGS sequence"/>
</dbReference>
<feature type="compositionally biased region" description="Polar residues" evidence="2">
    <location>
        <begin position="403"/>
        <end position="422"/>
    </location>
</feature>
<keyword evidence="3" id="KW-1133">Transmembrane helix</keyword>
<feature type="region of interest" description="Disordered" evidence="2">
    <location>
        <begin position="352"/>
        <end position="386"/>
    </location>
</feature>
<reference evidence="4" key="1">
    <citation type="submission" date="2020-10" db="EMBL/GenBank/DDBJ databases">
        <authorList>
            <person name="Gilroy R."/>
        </authorList>
    </citation>
    <scope>NUCLEOTIDE SEQUENCE</scope>
    <source>
        <strain evidence="4">CHK136-897</strain>
    </source>
</reference>
<reference evidence="4" key="2">
    <citation type="journal article" date="2021" name="PeerJ">
        <title>Extensive microbial diversity within the chicken gut microbiome revealed by metagenomics and culture.</title>
        <authorList>
            <person name="Gilroy R."/>
            <person name="Ravi A."/>
            <person name="Getino M."/>
            <person name="Pursley I."/>
            <person name="Horton D.L."/>
            <person name="Alikhan N.F."/>
            <person name="Baker D."/>
            <person name="Gharbi K."/>
            <person name="Hall N."/>
            <person name="Watson M."/>
            <person name="Adriaenssens E.M."/>
            <person name="Foster-Nyarko E."/>
            <person name="Jarju S."/>
            <person name="Secka A."/>
            <person name="Antonio M."/>
            <person name="Oren A."/>
            <person name="Chaudhuri R.R."/>
            <person name="La Ragione R."/>
            <person name="Hildebrand F."/>
            <person name="Pallen M.J."/>
        </authorList>
    </citation>
    <scope>NUCLEOTIDE SEQUENCE</scope>
    <source>
        <strain evidence="4">CHK136-897</strain>
    </source>
</reference>
<gene>
    <name evidence="4" type="ORF">IAC63_00615</name>
</gene>
<keyword evidence="3" id="KW-0472">Membrane</keyword>
<dbReference type="EMBL" id="DVNO01000005">
    <property type="protein sequence ID" value="HIU65129.1"/>
    <property type="molecule type" value="Genomic_DNA"/>
</dbReference>
<evidence type="ECO:0000313" key="5">
    <source>
        <dbReference type="Proteomes" id="UP000824142"/>
    </source>
</evidence>
<comment type="caution">
    <text evidence="4">The sequence shown here is derived from an EMBL/GenBank/DDBJ whole genome shotgun (WGS) entry which is preliminary data.</text>
</comment>
<protein>
    <submittedName>
        <fullName evidence="4">Uncharacterized protein</fullName>
    </submittedName>
</protein>
<keyword evidence="1" id="KW-0175">Coiled coil</keyword>
<name>A0A9D1MS44_9PROT</name>
<feature type="coiled-coil region" evidence="1">
    <location>
        <begin position="120"/>
        <end position="222"/>
    </location>
</feature>
<evidence type="ECO:0000256" key="2">
    <source>
        <dbReference type="SAM" id="MobiDB-lite"/>
    </source>
</evidence>
<feature type="region of interest" description="Disordered" evidence="2">
    <location>
        <begin position="403"/>
        <end position="460"/>
    </location>
</feature>
<accession>A0A9D1MS44</accession>
<sequence length="700" mass="76382">MEESILTFKDYNISGNLLRAYFDSDNKLVFVLDNTIDDIKSNVLLVINPVGSRKWDDILQNDYGMDLETVRPKKDNKYQKLDIEYDGLGEYEALISAYESGNGLENALNNVLVFREKSVKHAAEERLVIAEANAEKARETIEKTKASIAELQEKLRQLRSKLSQQKKQVGREPTKKSASKILRTDAQIDATNEKLHRAKKRLDNAQRRLIVADEDAEQARDIIASSKTVEREENTELAMPLPTSVVPTTVMGAHSNAADDFVVAEAPEHLEEYEESTNFVENTDIQKEQKAENMAEEEKKEEVKPLFDTDPEILDEEIAFKPIEFGVSSPTPESSSSSVSSNMYENVVEDKPLSFVPPDVGGNRNAGTDNSTAAAPYSASDSNTMTSPVLDTIKSVDLPSQNNFVNQQMPSEPMAQQPQVNSAAQQSPVARPVPPAATVSGAAAARPVSPITGNAEPTAPAPRKPTLIYYVMLILLIGLSIFTLWLYQKNSTEKAPDLTQTEPVKEVVAEPTSTESELDSPFLPVIEPEPVAVEPEPEPIPVPAPVAEPEPVQETVTEEVQAEQMVEQPVATPEPAPVIEEPEVPAQTADVVIENIGMAASAPVIEPEPVSIPTEEEVLASKPSYSVSSQNENMFIASPEYDTETVYSGAAEETVNLPTCPDGTAPDVNGCCTGEIFTDMGDMGFNCCPETGGDCFPPLF</sequence>
<organism evidence="4 5">
    <name type="scientific">Candidatus Enterousia avicola</name>
    <dbReference type="NCBI Taxonomy" id="2840787"/>
    <lineage>
        <taxon>Bacteria</taxon>
        <taxon>Pseudomonadati</taxon>
        <taxon>Pseudomonadota</taxon>
        <taxon>Alphaproteobacteria</taxon>
        <taxon>Candidatus Enterousia</taxon>
    </lineage>
</organism>
<feature type="transmembrane region" description="Helical" evidence="3">
    <location>
        <begin position="467"/>
        <end position="487"/>
    </location>
</feature>
<evidence type="ECO:0000256" key="1">
    <source>
        <dbReference type="SAM" id="Coils"/>
    </source>
</evidence>